<reference evidence="4" key="1">
    <citation type="journal article" date="2011" name="Genome Res.">
        <title>Phylogeny-wide analysis of social amoeba genomes highlights ancient origins for complex intercellular communication.</title>
        <authorList>
            <person name="Heidel A.J."/>
            <person name="Lawal H.M."/>
            <person name="Felder M."/>
            <person name="Schilde C."/>
            <person name="Helps N.R."/>
            <person name="Tunggal B."/>
            <person name="Rivero F."/>
            <person name="John U."/>
            <person name="Schleicher M."/>
            <person name="Eichinger L."/>
            <person name="Platzer M."/>
            <person name="Noegel A.A."/>
            <person name="Schaap P."/>
            <person name="Gloeckner G."/>
        </authorList>
    </citation>
    <scope>NUCLEOTIDE SEQUENCE [LARGE SCALE GENOMIC DNA]</scope>
    <source>
        <strain evidence="4">SH3</strain>
    </source>
</reference>
<dbReference type="AlphaFoldDB" id="F4PNR9"/>
<proteinExistence type="predicted"/>
<name>F4PNR9_CACFS</name>
<protein>
    <recommendedName>
        <fullName evidence="2">Zinc-ribbon 15 domain-containing protein</fullName>
    </recommendedName>
</protein>
<accession>F4PNR9</accession>
<gene>
    <name evidence="3" type="ORF">DFA_05252</name>
</gene>
<dbReference type="RefSeq" id="XP_004360973.1">
    <property type="nucleotide sequence ID" value="XM_004360916.1"/>
</dbReference>
<feature type="region of interest" description="Disordered" evidence="1">
    <location>
        <begin position="89"/>
        <end position="132"/>
    </location>
</feature>
<dbReference type="Pfam" id="PF17032">
    <property type="entry name" value="Zn_ribbon_15"/>
    <property type="match status" value="1"/>
</dbReference>
<organism evidence="3 4">
    <name type="scientific">Cavenderia fasciculata</name>
    <name type="common">Slime mold</name>
    <name type="synonym">Dictyostelium fasciculatum</name>
    <dbReference type="NCBI Taxonomy" id="261658"/>
    <lineage>
        <taxon>Eukaryota</taxon>
        <taxon>Amoebozoa</taxon>
        <taxon>Evosea</taxon>
        <taxon>Eumycetozoa</taxon>
        <taxon>Dictyostelia</taxon>
        <taxon>Acytosteliales</taxon>
        <taxon>Cavenderiaceae</taxon>
        <taxon>Cavenderia</taxon>
    </lineage>
</organism>
<feature type="compositionally biased region" description="Basic residues" evidence="1">
    <location>
        <begin position="164"/>
        <end position="174"/>
    </location>
</feature>
<feature type="compositionally biased region" description="Polar residues" evidence="1">
    <location>
        <begin position="148"/>
        <end position="162"/>
    </location>
</feature>
<feature type="compositionally biased region" description="Low complexity" evidence="1">
    <location>
        <begin position="108"/>
        <end position="123"/>
    </location>
</feature>
<evidence type="ECO:0000313" key="3">
    <source>
        <dbReference type="EMBL" id="EGG23122.1"/>
    </source>
</evidence>
<dbReference type="PANTHER" id="PTHR28139">
    <property type="entry name" value="UPF0768 PROTEIN YBL029C-A"/>
    <property type="match status" value="1"/>
</dbReference>
<dbReference type="KEGG" id="dfa:DFA_05252"/>
<feature type="region of interest" description="Disordered" evidence="1">
    <location>
        <begin position="148"/>
        <end position="174"/>
    </location>
</feature>
<evidence type="ECO:0000259" key="2">
    <source>
        <dbReference type="Pfam" id="PF17032"/>
    </source>
</evidence>
<dbReference type="EMBL" id="GL883008">
    <property type="protein sequence ID" value="EGG23122.1"/>
    <property type="molecule type" value="Genomic_DNA"/>
</dbReference>
<dbReference type="PANTHER" id="PTHR28139:SF1">
    <property type="entry name" value="UPF0768 PROTEIN YBL029C-A"/>
    <property type="match status" value="1"/>
</dbReference>
<dbReference type="Proteomes" id="UP000007797">
    <property type="component" value="Unassembled WGS sequence"/>
</dbReference>
<dbReference type="OrthoDB" id="5545479at2759"/>
<evidence type="ECO:0000256" key="1">
    <source>
        <dbReference type="SAM" id="MobiDB-lite"/>
    </source>
</evidence>
<sequence length="174" mass="20114">MWIPIIIPFGTTGKSKIVDNIIRVCPNCHNRSVQLERNDSWAHLFFIPFCKVKKGSPFLHCAACGCTVPYVEGYENEALKDFGYSNNSEAFASMQQQQQPPPPPPGPNQQYYNGNYSNPNQSYMEEDGHPQQQQQQYNNYNDQSTFYESNNMPTNQVQSETPIQKKKHKFFHRN</sequence>
<dbReference type="OMA" id="KNDEWFH"/>
<evidence type="ECO:0000313" key="4">
    <source>
        <dbReference type="Proteomes" id="UP000007797"/>
    </source>
</evidence>
<dbReference type="InterPro" id="IPR031493">
    <property type="entry name" value="Zinc_ribbon_15"/>
</dbReference>
<keyword evidence="4" id="KW-1185">Reference proteome</keyword>
<dbReference type="GeneID" id="14875392"/>
<feature type="domain" description="Zinc-ribbon 15" evidence="2">
    <location>
        <begin position="24"/>
        <end position="69"/>
    </location>
</feature>